<evidence type="ECO:0000313" key="4">
    <source>
        <dbReference type="Proteomes" id="UP001209257"/>
    </source>
</evidence>
<proteinExistence type="predicted"/>
<accession>A0ABT2VQ80</accession>
<dbReference type="Proteomes" id="UP001209257">
    <property type="component" value="Unassembled WGS sequence"/>
</dbReference>
<evidence type="ECO:0000256" key="1">
    <source>
        <dbReference type="ARBA" id="ARBA00022729"/>
    </source>
</evidence>
<feature type="chain" id="PRO_5047490502" evidence="2">
    <location>
        <begin position="24"/>
        <end position="226"/>
    </location>
</feature>
<name>A0ABT2VQ80_9ALTE</name>
<dbReference type="Gene3D" id="2.40.50.200">
    <property type="entry name" value="Bacterial OB-fold"/>
    <property type="match status" value="1"/>
</dbReference>
<dbReference type="NCBIfam" id="NF033674">
    <property type="entry name" value="stress_OB_fold"/>
    <property type="match status" value="1"/>
</dbReference>
<protein>
    <submittedName>
        <fullName evidence="3">NirD/YgiW/YdeI family stress tolerance protein</fullName>
    </submittedName>
</protein>
<dbReference type="SUPFAM" id="SSF101756">
    <property type="entry name" value="Hypothetical protein YgiW"/>
    <property type="match status" value="1"/>
</dbReference>
<evidence type="ECO:0000313" key="3">
    <source>
        <dbReference type="EMBL" id="MCU7555469.1"/>
    </source>
</evidence>
<reference evidence="4" key="1">
    <citation type="submission" date="2023-07" db="EMBL/GenBank/DDBJ databases">
        <title>Study on multiphase classification of strain Alteromonas salexigens isolated from the Yellow Sea.</title>
        <authorList>
            <person name="Sun L."/>
        </authorList>
    </citation>
    <scope>NUCLEOTIDE SEQUENCE [LARGE SCALE GENOMIC DNA]</scope>
    <source>
        <strain evidence="4">ASW11-19</strain>
    </source>
</reference>
<dbReference type="InterPro" id="IPR036700">
    <property type="entry name" value="BOBF_sf"/>
</dbReference>
<comment type="caution">
    <text evidence="3">The sequence shown here is derived from an EMBL/GenBank/DDBJ whole genome shotgun (WGS) entry which is preliminary data.</text>
</comment>
<evidence type="ECO:0000256" key="2">
    <source>
        <dbReference type="SAM" id="SignalP"/>
    </source>
</evidence>
<organism evidence="3 4">
    <name type="scientific">Alteromonas salexigens</name>
    <dbReference type="NCBI Taxonomy" id="2982530"/>
    <lineage>
        <taxon>Bacteria</taxon>
        <taxon>Pseudomonadati</taxon>
        <taxon>Pseudomonadota</taxon>
        <taxon>Gammaproteobacteria</taxon>
        <taxon>Alteromonadales</taxon>
        <taxon>Alteromonadaceae</taxon>
        <taxon>Alteromonas/Salinimonas group</taxon>
        <taxon>Alteromonas</taxon>
    </lineage>
</organism>
<dbReference type="EMBL" id="JAOTJC010000012">
    <property type="protein sequence ID" value="MCU7555469.1"/>
    <property type="molecule type" value="Genomic_DNA"/>
</dbReference>
<dbReference type="RefSeq" id="WP_262995170.1">
    <property type="nucleotide sequence ID" value="NZ_JAOTJC010000012.1"/>
</dbReference>
<feature type="signal peptide" evidence="2">
    <location>
        <begin position="1"/>
        <end position="23"/>
    </location>
</feature>
<keyword evidence="4" id="KW-1185">Reference proteome</keyword>
<gene>
    <name evidence="3" type="ORF">OCL06_12810</name>
</gene>
<keyword evidence="1 2" id="KW-0732">Signal</keyword>
<dbReference type="InterPro" id="IPR005220">
    <property type="entry name" value="CarO-like"/>
</dbReference>
<sequence>MKTVNTMLSTAVAAALFSAQAVAADGNLLKDKSDLSEWEDNTWLTVSGQIKEVGDDSFVLRSGDDRLTVEFEDGDDDEDAQMFNVGDKVTVSGEVDENLFLDTSLEASSVFVHDWNTTFVAETTDNELKDRFIATATVPSDLDDMTLIGSVSSVNGETIQLTTSGVTIDVDVSELPGNPLSDDGYLHIQEGDRVKVDASIESAFYNESMVVAEALIRLNDVSEDNA</sequence>